<dbReference type="EMBL" id="KC662249">
    <property type="protein sequence ID" value="AGM15580.1"/>
    <property type="molecule type" value="Genomic_DNA"/>
</dbReference>
<gene>
    <name evidence="1" type="ORF">PGCG_00269</name>
</gene>
<keyword evidence="2" id="KW-1185">Reference proteome</keyword>
<evidence type="ECO:0000313" key="2">
    <source>
        <dbReference type="Proteomes" id="UP000204225"/>
    </source>
</evidence>
<reference evidence="1 2" key="1">
    <citation type="journal article" date="2013" name="Proc. Natl. Acad. Sci. U.S.A.">
        <title>Genome of Phaeocystis globosa virus PgV-16T highlights the common ancestry of the largest known DNA viruses infecting eukaryotes.</title>
        <authorList>
            <person name="Santini S."/>
            <person name="Jeudy S."/>
            <person name="Bartoli J."/>
            <person name="Poirot O."/>
            <person name="Lescot M."/>
            <person name="Abergel C."/>
            <person name="Barbe V."/>
            <person name="Wommack K.E."/>
            <person name="Noordeloos A.A."/>
            <person name="Brussaard C.P."/>
            <person name="Claverie J.M."/>
        </authorList>
    </citation>
    <scope>NUCLEOTIDE SEQUENCE [LARGE SCALE GENOMIC DNA]</scope>
    <source>
        <strain evidence="1 2">16T</strain>
    </source>
</reference>
<organism evidence="1 2">
    <name type="scientific">Phaeocystis globosa virus PgV-16T</name>
    <dbReference type="NCBI Taxonomy" id="3071227"/>
    <lineage>
        <taxon>Viruses</taxon>
        <taxon>Varidnaviria</taxon>
        <taxon>Bamfordvirae</taxon>
        <taxon>Nucleocytoviricota</taxon>
        <taxon>Megaviricetes</taxon>
        <taxon>Imitervirales</taxon>
        <taxon>Mesomimiviridae</taxon>
        <taxon>Tethysvirus</taxon>
        <taxon>Tethysvirus hollandense</taxon>
    </lineage>
</organism>
<evidence type="ECO:0000313" key="1">
    <source>
        <dbReference type="EMBL" id="AGM15580.1"/>
    </source>
</evidence>
<sequence>MNLNNNLVSIFNRKNYKVVIIFLSALVLSMLFYGNYNLVEGFDLKTKAAELNKTMNGAKKASADSEAVAKHYKAANNSRKDLLKRDLGTMVEPFTEGMNVCGSNYSNLGVKGNAANIMVNSQCETLQTLKNKNKSVLAGEHKKR</sequence>
<dbReference type="Proteomes" id="UP000204225">
    <property type="component" value="Segment"/>
</dbReference>
<proteinExistence type="predicted"/>
<name>A0AC59EX98_9VIRU</name>
<protein>
    <submittedName>
        <fullName evidence="1">Uncharacterized protein</fullName>
    </submittedName>
</protein>
<accession>A0AC59EX98</accession>